<gene>
    <name evidence="2" type="ORF">L0661_22300</name>
</gene>
<accession>A0A9X1TVA5</accession>
<dbReference type="Proteomes" id="UP001139411">
    <property type="component" value="Unassembled WGS sequence"/>
</dbReference>
<keyword evidence="1" id="KW-0732">Signal</keyword>
<proteinExistence type="predicted"/>
<sequence length="110" mass="12125">MNLPNTINKMKHIILSTTFIAMLGVSHVQANVTSPVVTELNVSQDKVAVRPDDLPEAVKNTLSGEAYAGWQVTSAFLVTKEDNSQYFEINARKGEESTVINLDKYGKKVD</sequence>
<dbReference type="AlphaFoldDB" id="A0A9X1TVA5"/>
<name>A0A9X1TVA5_9BACT</name>
<dbReference type="Gene3D" id="3.10.450.360">
    <property type="match status" value="1"/>
</dbReference>
<evidence type="ECO:0000313" key="2">
    <source>
        <dbReference type="EMBL" id="MCF2501070.1"/>
    </source>
</evidence>
<evidence type="ECO:0000313" key="3">
    <source>
        <dbReference type="Proteomes" id="UP001139411"/>
    </source>
</evidence>
<feature type="signal peptide" evidence="1">
    <location>
        <begin position="1"/>
        <end position="30"/>
    </location>
</feature>
<reference evidence="2" key="1">
    <citation type="submission" date="2022-01" db="EMBL/GenBank/DDBJ databases">
        <title>Novel species in genus Dyadobacter.</title>
        <authorList>
            <person name="Ma C."/>
        </authorList>
    </citation>
    <scope>NUCLEOTIDE SEQUENCE</scope>
    <source>
        <strain evidence="2">CY357</strain>
    </source>
</reference>
<organism evidence="2 3">
    <name type="scientific">Dyadobacter chenhuakuii</name>
    <dbReference type="NCBI Taxonomy" id="2909339"/>
    <lineage>
        <taxon>Bacteria</taxon>
        <taxon>Pseudomonadati</taxon>
        <taxon>Bacteroidota</taxon>
        <taxon>Cytophagia</taxon>
        <taxon>Cytophagales</taxon>
        <taxon>Spirosomataceae</taxon>
        <taxon>Dyadobacter</taxon>
    </lineage>
</organism>
<comment type="caution">
    <text evidence="2">The sequence shown here is derived from an EMBL/GenBank/DDBJ whole genome shotgun (WGS) entry which is preliminary data.</text>
</comment>
<protein>
    <recommendedName>
        <fullName evidence="4">PepSY domain-containing protein</fullName>
    </recommendedName>
</protein>
<dbReference type="RefSeq" id="WP_235179330.1">
    <property type="nucleotide sequence ID" value="NZ_JAKFFV010000016.1"/>
</dbReference>
<dbReference type="EMBL" id="JAKFFV010000016">
    <property type="protein sequence ID" value="MCF2501070.1"/>
    <property type="molecule type" value="Genomic_DNA"/>
</dbReference>
<evidence type="ECO:0000256" key="1">
    <source>
        <dbReference type="SAM" id="SignalP"/>
    </source>
</evidence>
<feature type="chain" id="PRO_5040887158" description="PepSY domain-containing protein" evidence="1">
    <location>
        <begin position="31"/>
        <end position="110"/>
    </location>
</feature>
<evidence type="ECO:0008006" key="4">
    <source>
        <dbReference type="Google" id="ProtNLM"/>
    </source>
</evidence>